<keyword evidence="1" id="KW-0807">Transducer</keyword>
<dbReference type="AlphaFoldDB" id="A0A0F9PAP9"/>
<evidence type="ECO:0008006" key="7">
    <source>
        <dbReference type="Google" id="ProtNLM"/>
    </source>
</evidence>
<dbReference type="InterPro" id="IPR000014">
    <property type="entry name" value="PAS"/>
</dbReference>
<proteinExistence type="predicted"/>
<dbReference type="InterPro" id="IPR013655">
    <property type="entry name" value="PAS_fold_3"/>
</dbReference>
<feature type="domain" description="PAS" evidence="4">
    <location>
        <begin position="142"/>
        <end position="195"/>
    </location>
</feature>
<dbReference type="Gene3D" id="1.10.287.950">
    <property type="entry name" value="Methyl-accepting chemotaxis protein"/>
    <property type="match status" value="1"/>
</dbReference>
<dbReference type="SMART" id="SM00091">
    <property type="entry name" value="PAS"/>
    <property type="match status" value="2"/>
</dbReference>
<evidence type="ECO:0000259" key="3">
    <source>
        <dbReference type="PROSITE" id="PS50111"/>
    </source>
</evidence>
<feature type="domain" description="Methyl-accepting transducer" evidence="3">
    <location>
        <begin position="240"/>
        <end position="437"/>
    </location>
</feature>
<sequence>MFNRHLKKELEDQRQELETLRQLVAQMDRGMLSITLNADFNISAVNQGFADALGFQREQMMGRPLSEMVPSYVSKLPCFRNFNEAVAKFAPVSDNYRYLRADGSLAWLNVQWLPVRGADGKLSYVQGYARDVTKTIEDSKESKSFIDALIRSTAVIQFNLDGTVITANEQFLQAMGYRLEQLVGQHHSKFCTPDEAASPEYIAFWQKLNSGEFVADRFKRIDSSGVEVWLEATYNPVYDAENNLCKVVKFASVVTDQVAREAEVRDGASVAYDVSQQTDVSAKKGAAVVQQTVETMQQIATQMQAATESIEALGKQSLQINDIVQTIRGIAEQTNLLALNAAIEAARAGEHGRGFAVVADEVRTLAARTSKATEEIVGVVDQNKTLSDEVMRQMFSSREKAEQGLELASQSGTVIVEIQEGAKQVVDAVGRFANELQ</sequence>
<dbReference type="InterPro" id="IPR004089">
    <property type="entry name" value="MCPsignal_dom"/>
</dbReference>
<evidence type="ECO:0000259" key="5">
    <source>
        <dbReference type="PROSITE" id="PS50113"/>
    </source>
</evidence>
<dbReference type="CDD" id="cd00130">
    <property type="entry name" value="PAS"/>
    <property type="match status" value="2"/>
</dbReference>
<comment type="caution">
    <text evidence="6">The sequence shown here is derived from an EMBL/GenBank/DDBJ whole genome shotgun (WGS) entry which is preliminary data.</text>
</comment>
<dbReference type="SMART" id="SM00086">
    <property type="entry name" value="PAC"/>
    <property type="match status" value="2"/>
</dbReference>
<feature type="domain" description="PAC" evidence="5">
    <location>
        <begin position="92"/>
        <end position="144"/>
    </location>
</feature>
<dbReference type="InterPro" id="IPR000700">
    <property type="entry name" value="PAS-assoc_C"/>
</dbReference>
<evidence type="ECO:0000256" key="2">
    <source>
        <dbReference type="SAM" id="Coils"/>
    </source>
</evidence>
<protein>
    <recommendedName>
        <fullName evidence="7">Methyl-accepting chemotaxis protein</fullName>
    </recommendedName>
</protein>
<dbReference type="SMART" id="SM00283">
    <property type="entry name" value="MA"/>
    <property type="match status" value="1"/>
</dbReference>
<dbReference type="PANTHER" id="PTHR32089:SF112">
    <property type="entry name" value="LYSOZYME-LIKE PROTEIN-RELATED"/>
    <property type="match status" value="1"/>
</dbReference>
<dbReference type="PROSITE" id="PS50113">
    <property type="entry name" value="PAC"/>
    <property type="match status" value="1"/>
</dbReference>
<dbReference type="InterPro" id="IPR035965">
    <property type="entry name" value="PAS-like_dom_sf"/>
</dbReference>
<feature type="domain" description="PAS" evidence="4">
    <location>
        <begin position="16"/>
        <end position="69"/>
    </location>
</feature>
<keyword evidence="2" id="KW-0175">Coiled coil</keyword>
<dbReference type="Gene3D" id="3.30.450.20">
    <property type="entry name" value="PAS domain"/>
    <property type="match status" value="2"/>
</dbReference>
<dbReference type="InterPro" id="IPR013656">
    <property type="entry name" value="PAS_4"/>
</dbReference>
<evidence type="ECO:0000259" key="4">
    <source>
        <dbReference type="PROSITE" id="PS50112"/>
    </source>
</evidence>
<dbReference type="SUPFAM" id="SSF58104">
    <property type="entry name" value="Methyl-accepting chemotaxis protein (MCP) signaling domain"/>
    <property type="match status" value="1"/>
</dbReference>
<dbReference type="Pfam" id="PF08447">
    <property type="entry name" value="PAS_3"/>
    <property type="match status" value="1"/>
</dbReference>
<organism evidence="6">
    <name type="scientific">marine sediment metagenome</name>
    <dbReference type="NCBI Taxonomy" id="412755"/>
    <lineage>
        <taxon>unclassified sequences</taxon>
        <taxon>metagenomes</taxon>
        <taxon>ecological metagenomes</taxon>
    </lineage>
</organism>
<dbReference type="PROSITE" id="PS50111">
    <property type="entry name" value="CHEMOTAXIS_TRANSDUC_2"/>
    <property type="match status" value="1"/>
</dbReference>
<evidence type="ECO:0000256" key="1">
    <source>
        <dbReference type="ARBA" id="ARBA00023224"/>
    </source>
</evidence>
<feature type="coiled-coil region" evidence="2">
    <location>
        <begin position="3"/>
        <end position="30"/>
    </location>
</feature>
<dbReference type="GO" id="GO:0016020">
    <property type="term" value="C:membrane"/>
    <property type="evidence" value="ECO:0007669"/>
    <property type="project" value="InterPro"/>
</dbReference>
<dbReference type="Pfam" id="PF08448">
    <property type="entry name" value="PAS_4"/>
    <property type="match status" value="1"/>
</dbReference>
<dbReference type="Pfam" id="PF00015">
    <property type="entry name" value="MCPsignal"/>
    <property type="match status" value="1"/>
</dbReference>
<gene>
    <name evidence="6" type="ORF">LCGC14_1161820</name>
</gene>
<dbReference type="PANTHER" id="PTHR32089">
    <property type="entry name" value="METHYL-ACCEPTING CHEMOTAXIS PROTEIN MCPB"/>
    <property type="match status" value="1"/>
</dbReference>
<evidence type="ECO:0000313" key="6">
    <source>
        <dbReference type="EMBL" id="KKM98055.1"/>
    </source>
</evidence>
<accession>A0A0F9PAP9</accession>
<reference evidence="6" key="1">
    <citation type="journal article" date="2015" name="Nature">
        <title>Complex archaea that bridge the gap between prokaryotes and eukaryotes.</title>
        <authorList>
            <person name="Spang A."/>
            <person name="Saw J.H."/>
            <person name="Jorgensen S.L."/>
            <person name="Zaremba-Niedzwiedzka K."/>
            <person name="Martijn J."/>
            <person name="Lind A.E."/>
            <person name="van Eijk R."/>
            <person name="Schleper C."/>
            <person name="Guy L."/>
            <person name="Ettema T.J."/>
        </authorList>
    </citation>
    <scope>NUCLEOTIDE SEQUENCE</scope>
</reference>
<dbReference type="GO" id="GO:0007165">
    <property type="term" value="P:signal transduction"/>
    <property type="evidence" value="ECO:0007669"/>
    <property type="project" value="UniProtKB-KW"/>
</dbReference>
<name>A0A0F9PAP9_9ZZZZ</name>
<dbReference type="InterPro" id="IPR001610">
    <property type="entry name" value="PAC"/>
</dbReference>
<dbReference type="PROSITE" id="PS50112">
    <property type="entry name" value="PAS"/>
    <property type="match status" value="2"/>
</dbReference>
<dbReference type="SUPFAM" id="SSF55785">
    <property type="entry name" value="PYP-like sensor domain (PAS domain)"/>
    <property type="match status" value="2"/>
</dbReference>
<dbReference type="NCBIfam" id="TIGR00229">
    <property type="entry name" value="sensory_box"/>
    <property type="match status" value="2"/>
</dbReference>
<dbReference type="EMBL" id="LAZR01005673">
    <property type="protein sequence ID" value="KKM98055.1"/>
    <property type="molecule type" value="Genomic_DNA"/>
</dbReference>